<dbReference type="HAMAP" id="MF_01520">
    <property type="entry name" value="IspDF"/>
    <property type="match status" value="1"/>
</dbReference>
<feature type="binding site" evidence="14">
    <location>
        <position position="369"/>
    </location>
    <ligand>
        <name>4-CDP-2-C-methyl-D-erythritol 2-phosphate</name>
        <dbReference type="ChEBI" id="CHEBI:57919"/>
    </ligand>
</feature>
<feature type="binding site" evidence="14">
    <location>
        <position position="237"/>
    </location>
    <ligand>
        <name>a divalent metal cation</name>
        <dbReference type="ChEBI" id="CHEBI:60240"/>
    </ligand>
</feature>
<evidence type="ECO:0000256" key="4">
    <source>
        <dbReference type="ARBA" id="ARBA00004709"/>
    </source>
</evidence>
<comment type="catalytic activity">
    <reaction evidence="2 14">
        <text>2-C-methyl-D-erythritol 4-phosphate + CTP + H(+) = 4-CDP-2-C-methyl-D-erythritol + diphosphate</text>
        <dbReference type="Rhea" id="RHEA:13429"/>
        <dbReference type="ChEBI" id="CHEBI:15378"/>
        <dbReference type="ChEBI" id="CHEBI:33019"/>
        <dbReference type="ChEBI" id="CHEBI:37563"/>
        <dbReference type="ChEBI" id="CHEBI:57823"/>
        <dbReference type="ChEBI" id="CHEBI:58262"/>
        <dbReference type="EC" id="2.7.7.60"/>
    </reaction>
</comment>
<evidence type="ECO:0000256" key="3">
    <source>
        <dbReference type="ARBA" id="ARBA00001968"/>
    </source>
</evidence>
<dbReference type="EC" id="4.6.1.12" evidence="14"/>
<dbReference type="Pfam" id="PF02542">
    <property type="entry name" value="YgbB"/>
    <property type="match status" value="1"/>
</dbReference>
<dbReference type="InterPro" id="IPR020555">
    <property type="entry name" value="MECDP_synthase_CS"/>
</dbReference>
<evidence type="ECO:0000256" key="9">
    <source>
        <dbReference type="ARBA" id="ARBA00022695"/>
    </source>
</evidence>
<keyword evidence="9 14" id="KW-0548">Nucleotidyltransferase</keyword>
<dbReference type="CDD" id="cd02516">
    <property type="entry name" value="CDP-ME_synthetase"/>
    <property type="match status" value="1"/>
</dbReference>
<comment type="caution">
    <text evidence="14">Lacks conserved residue(s) required for the propagation of feature annotation.</text>
</comment>
<protein>
    <recommendedName>
        <fullName evidence="14">Bifunctional enzyme IspD/IspF</fullName>
    </recommendedName>
    <domain>
        <recommendedName>
            <fullName evidence="14">2-C-methyl-D-erythritol 4-phosphate cytidylyltransferase</fullName>
            <ecNumber evidence="14">2.7.7.60</ecNumber>
        </recommendedName>
        <alternativeName>
            <fullName evidence="14">4-diphosphocytidyl-2C-methyl-D-erythritol synthase</fullName>
        </alternativeName>
        <alternativeName>
            <fullName evidence="14">MEP cytidylyltransferase</fullName>
            <shortName evidence="14">MCT</shortName>
        </alternativeName>
    </domain>
    <domain>
        <recommendedName>
            <fullName evidence="14">2-C-methyl-D-erythritol 2,4-cyclodiphosphate synthase</fullName>
            <shortName evidence="14">MECDP-synthase</shortName>
            <shortName evidence="14">MECPP-synthase</shortName>
            <shortName evidence="14">MECPS</shortName>
            <ecNumber evidence="14">4.6.1.12</ecNumber>
        </recommendedName>
    </domain>
</protein>
<dbReference type="RefSeq" id="WP_189571500.1">
    <property type="nucleotide sequence ID" value="NZ_BMXU01000001.1"/>
</dbReference>
<dbReference type="PANTHER" id="PTHR43181">
    <property type="entry name" value="2-C-METHYL-D-ERYTHRITOL 2,4-CYCLODIPHOSPHATE SYNTHASE, CHLOROPLASTIC"/>
    <property type="match status" value="1"/>
</dbReference>
<reference evidence="17" key="1">
    <citation type="journal article" date="2019" name="Int. J. Syst. Evol. Microbiol.">
        <title>The Global Catalogue of Microorganisms (GCM) 10K type strain sequencing project: providing services to taxonomists for standard genome sequencing and annotation.</title>
        <authorList>
            <consortium name="The Broad Institute Genomics Platform"/>
            <consortium name="The Broad Institute Genome Sequencing Center for Infectious Disease"/>
            <person name="Wu L."/>
            <person name="Ma J."/>
        </authorList>
    </citation>
    <scope>NUCLEOTIDE SEQUENCE [LARGE SCALE GENOMIC DNA]</scope>
    <source>
        <strain evidence="17">KCTC 22245</strain>
    </source>
</reference>
<feature type="binding site" evidence="14">
    <location>
        <begin position="235"/>
        <end position="237"/>
    </location>
    <ligand>
        <name>4-CDP-2-C-methyl-D-erythritol 2-phosphate</name>
        <dbReference type="ChEBI" id="CHEBI:57919"/>
    </ligand>
</feature>
<evidence type="ECO:0000256" key="1">
    <source>
        <dbReference type="ARBA" id="ARBA00000200"/>
    </source>
</evidence>
<sequence length="386" mass="41437">MKVAVVIVAAGKGVRAGGELPKQYRSIVGEPVLRRTLRAFADHPRITSILAVIAEGQEDRFADAASGLPKIAPPVPGGAERQASVLRGLEALAREEPDIVLIHDGARPFVSSATIDRVIDAARRDSGAIAALPVSDTLKRAGDGPVISGTVPRDRLWRAQTPQGFRFEEILDLHRQFSEREDMTDDASLFEAAGRPVTLVEDDPTNIKITRPEDFALAERLLESAMETRVGQGFDVHAFEDGDHVTLCGVDIPHTQKLRGHSDADVGMHALTDAIYGALAEGDIGQHFPPSDEQWRGAPSEVFLRHAAELVKKRGGRILHTDVTLICEAPKVGPHREAMRGALAEIMGISLDRVAVKATTTEKLGFTGRGEGIAAQALVTVTLPAS</sequence>
<dbReference type="InterPro" id="IPR036571">
    <property type="entry name" value="MECDP_synthase_sf"/>
</dbReference>
<evidence type="ECO:0000256" key="13">
    <source>
        <dbReference type="ARBA" id="ARBA00023268"/>
    </source>
</evidence>
<keyword evidence="12 14" id="KW-0456">Lyase</keyword>
<feature type="binding site" evidence="14">
    <location>
        <position position="235"/>
    </location>
    <ligand>
        <name>a divalent metal cation</name>
        <dbReference type="ChEBI" id="CHEBI:60240"/>
    </ligand>
</feature>
<feature type="site" description="Transition state stabilizer" evidence="14">
    <location>
        <position position="360"/>
    </location>
</feature>
<evidence type="ECO:0000256" key="8">
    <source>
        <dbReference type="ARBA" id="ARBA00022679"/>
    </source>
</evidence>
<dbReference type="GO" id="GO:0008685">
    <property type="term" value="F:2-C-methyl-D-erythritol 2,4-cyclodiphosphate synthase activity"/>
    <property type="evidence" value="ECO:0007669"/>
    <property type="project" value="UniProtKB-EC"/>
</dbReference>
<comment type="similarity">
    <text evidence="7">Belongs to the IspD/TarI cytidylyltransferase family. IspD subfamily.</text>
</comment>
<dbReference type="NCBIfam" id="TIGR00151">
    <property type="entry name" value="ispF"/>
    <property type="match status" value="1"/>
</dbReference>
<evidence type="ECO:0000256" key="6">
    <source>
        <dbReference type="ARBA" id="ARBA00008480"/>
    </source>
</evidence>
<dbReference type="InterPro" id="IPR001228">
    <property type="entry name" value="IspD"/>
</dbReference>
<evidence type="ECO:0000313" key="17">
    <source>
        <dbReference type="Proteomes" id="UP001595607"/>
    </source>
</evidence>
<evidence type="ECO:0000256" key="10">
    <source>
        <dbReference type="ARBA" id="ARBA00022723"/>
    </source>
</evidence>
<dbReference type="CDD" id="cd00554">
    <property type="entry name" value="MECDP_synthase"/>
    <property type="match status" value="1"/>
</dbReference>
<evidence type="ECO:0000313" key="16">
    <source>
        <dbReference type="EMBL" id="MFC3302764.1"/>
    </source>
</evidence>
<comment type="function">
    <text evidence="14">Bifunctional enzyme that catalyzes the formation of 4-diphosphocytidyl-2-C-methyl-D-erythritol from CTP and 2-C-methyl-D-erythritol 4-phosphate (MEP) (IspD), and catalyzes the conversion of 4-diphosphocytidyl-2-C-methyl-D-erythritol 2-phosphate (CDP-ME2P) to 2-C-methyl-D-erythritol 2,4-cyclodiphosphate (ME-CPP) with a corresponding release of cytidine 5-monophosphate (CMP) (IspF).</text>
</comment>
<dbReference type="InterPro" id="IPR003526">
    <property type="entry name" value="MECDP_synthase"/>
</dbReference>
<evidence type="ECO:0000256" key="12">
    <source>
        <dbReference type="ARBA" id="ARBA00023239"/>
    </source>
</evidence>
<dbReference type="Pfam" id="PF01128">
    <property type="entry name" value="IspD"/>
    <property type="match status" value="1"/>
</dbReference>
<dbReference type="Gene3D" id="3.30.1330.50">
    <property type="entry name" value="2-C-methyl-D-erythritol 2,4-cyclodiphosphate synthase"/>
    <property type="match status" value="1"/>
</dbReference>
<dbReference type="NCBIfam" id="TIGR00453">
    <property type="entry name" value="ispD"/>
    <property type="match status" value="1"/>
</dbReference>
<dbReference type="InterPro" id="IPR034683">
    <property type="entry name" value="IspD/TarI"/>
</dbReference>
<feature type="site" description="Transition state stabilizer" evidence="14">
    <location>
        <position position="261"/>
    </location>
</feature>
<gene>
    <name evidence="14" type="primary">ispDF</name>
    <name evidence="16" type="ORF">ACFONP_08475</name>
</gene>
<comment type="caution">
    <text evidence="16">The sequence shown here is derived from an EMBL/GenBank/DDBJ whole genome shotgun (WGS) entry which is preliminary data.</text>
</comment>
<proteinExistence type="inferred from homology"/>
<evidence type="ECO:0000256" key="2">
    <source>
        <dbReference type="ARBA" id="ARBA00001282"/>
    </source>
</evidence>
<feature type="binding site" evidence="14">
    <location>
        <position position="269"/>
    </location>
    <ligand>
        <name>a divalent metal cation</name>
        <dbReference type="ChEBI" id="CHEBI:60240"/>
    </ligand>
</feature>
<dbReference type="InterPro" id="IPR018294">
    <property type="entry name" value="ISPD_synthase_CS"/>
</dbReference>
<keyword evidence="10 14" id="KW-0479">Metal-binding</keyword>
<comment type="pathway">
    <text evidence="5 14">Isoprenoid biosynthesis; isopentenyl diphosphate biosynthesis via DXP pathway; isopentenyl diphosphate from 1-deoxy-D-xylulose 5-phosphate: step 2/6.</text>
</comment>
<feature type="site" description="Positions MEP for the nucleophilic attack" evidence="14">
    <location>
        <position position="153"/>
    </location>
</feature>
<feature type="binding site" evidence="14">
    <location>
        <position position="366"/>
    </location>
    <ligand>
        <name>4-CDP-2-C-methyl-D-erythritol 2-phosphate</name>
        <dbReference type="ChEBI" id="CHEBI:57919"/>
    </ligand>
</feature>
<dbReference type="PROSITE" id="PS01295">
    <property type="entry name" value="ISPD"/>
    <property type="match status" value="1"/>
</dbReference>
<dbReference type="EC" id="2.7.7.60" evidence="14"/>
<keyword evidence="8 14" id="KW-0808">Transferase</keyword>
<dbReference type="EMBL" id="JBHRVA010000002">
    <property type="protein sequence ID" value="MFC3302764.1"/>
    <property type="molecule type" value="Genomic_DNA"/>
</dbReference>
<comment type="similarity">
    <text evidence="14">In the N-terminal section; belongs to the IspD/TarI cytidylyltransferase family. IspD subfamily.</text>
</comment>
<evidence type="ECO:0000256" key="7">
    <source>
        <dbReference type="ARBA" id="ARBA00009789"/>
    </source>
</evidence>
<accession>A0ABV7MDM5</accession>
<comment type="catalytic activity">
    <reaction evidence="1 14">
        <text>4-CDP-2-C-methyl-D-erythritol 2-phosphate = 2-C-methyl-D-erythritol 2,4-cyclic diphosphate + CMP</text>
        <dbReference type="Rhea" id="RHEA:23864"/>
        <dbReference type="ChEBI" id="CHEBI:57919"/>
        <dbReference type="ChEBI" id="CHEBI:58483"/>
        <dbReference type="ChEBI" id="CHEBI:60377"/>
        <dbReference type="EC" id="4.6.1.12"/>
    </reaction>
</comment>
<keyword evidence="17" id="KW-1185">Reference proteome</keyword>
<evidence type="ECO:0000256" key="14">
    <source>
        <dbReference type="HAMAP-Rule" id="MF_01520"/>
    </source>
</evidence>
<dbReference type="InterPro" id="IPR026596">
    <property type="entry name" value="IspD/F"/>
</dbReference>
<feature type="site" description="Transition state stabilizer" evidence="14">
    <location>
        <position position="22"/>
    </location>
</feature>
<name>A0ABV7MDM5_9PROT</name>
<dbReference type="PROSITE" id="PS01350">
    <property type="entry name" value="ISPF"/>
    <property type="match status" value="1"/>
</dbReference>
<comment type="similarity">
    <text evidence="14">In the C-terminal section; belongs to the IspF family.</text>
</comment>
<feature type="region of interest" description="2-C-methyl-D-erythritol 2,4-cyclodiphosphate synthase" evidence="14">
    <location>
        <begin position="229"/>
        <end position="386"/>
    </location>
</feature>
<keyword evidence="13 14" id="KW-0511">Multifunctional enzyme</keyword>
<dbReference type="GO" id="GO:0050518">
    <property type="term" value="F:2-C-methyl-D-erythritol 4-phosphate cytidylyltransferase activity"/>
    <property type="evidence" value="ECO:0007669"/>
    <property type="project" value="UniProtKB-EC"/>
</dbReference>
<comment type="similarity">
    <text evidence="6">Belongs to the IspF family.</text>
</comment>
<evidence type="ECO:0000259" key="15">
    <source>
        <dbReference type="Pfam" id="PF02542"/>
    </source>
</evidence>
<dbReference type="Gene3D" id="3.90.550.10">
    <property type="entry name" value="Spore Coat Polysaccharide Biosynthesis Protein SpsA, Chain A"/>
    <property type="match status" value="1"/>
</dbReference>
<dbReference type="NCBIfam" id="NF006899">
    <property type="entry name" value="PRK09382.1"/>
    <property type="match status" value="1"/>
</dbReference>
<evidence type="ECO:0000256" key="5">
    <source>
        <dbReference type="ARBA" id="ARBA00004787"/>
    </source>
</evidence>
<evidence type="ECO:0000256" key="11">
    <source>
        <dbReference type="ARBA" id="ARBA00023229"/>
    </source>
</evidence>
<feature type="binding site" evidence="14">
    <location>
        <begin position="261"/>
        <end position="262"/>
    </location>
    <ligand>
        <name>4-CDP-2-C-methyl-D-erythritol 2-phosphate</name>
        <dbReference type="ChEBI" id="CHEBI:57919"/>
    </ligand>
</feature>
<feature type="binding site" evidence="14">
    <location>
        <begin position="283"/>
        <end position="285"/>
    </location>
    <ligand>
        <name>4-CDP-2-C-methyl-D-erythritol 2-phosphate</name>
        <dbReference type="ChEBI" id="CHEBI:57919"/>
    </ligand>
</feature>
<feature type="site" description="Positions MEP for the nucleophilic attack" evidence="14">
    <location>
        <position position="208"/>
    </location>
</feature>
<dbReference type="Proteomes" id="UP001595607">
    <property type="component" value="Unassembled WGS sequence"/>
</dbReference>
<keyword evidence="11 14" id="KW-0414">Isoprene biosynthesis</keyword>
<feature type="region of interest" description="2-C-methyl-D-erythritol 4-phosphate cytidylyltransferase" evidence="14">
    <location>
        <begin position="1"/>
        <end position="228"/>
    </location>
</feature>
<dbReference type="PANTHER" id="PTHR43181:SF1">
    <property type="entry name" value="2-C-METHYL-D-ERYTHRITOL 2,4-CYCLODIPHOSPHATE SYNTHASE, CHLOROPLASTIC"/>
    <property type="match status" value="1"/>
</dbReference>
<dbReference type="SUPFAM" id="SSF69765">
    <property type="entry name" value="IpsF-like"/>
    <property type="match status" value="1"/>
</dbReference>
<dbReference type="InterPro" id="IPR029044">
    <property type="entry name" value="Nucleotide-diphossugar_trans"/>
</dbReference>
<dbReference type="HAMAP" id="MF_00107">
    <property type="entry name" value="IspF"/>
    <property type="match status" value="1"/>
</dbReference>
<comment type="pathway">
    <text evidence="4 14">Isoprenoid biosynthesis; isopentenyl diphosphate biosynthesis via DXP pathway; isopentenyl diphosphate from 1-deoxy-D-xylulose 5-phosphate: step 4/6.</text>
</comment>
<dbReference type="SUPFAM" id="SSF53448">
    <property type="entry name" value="Nucleotide-diphospho-sugar transferases"/>
    <property type="match status" value="1"/>
</dbReference>
<feature type="domain" description="2-C-methyl-D-erythritol 2,4-cyclodiphosphate synthase" evidence="15">
    <location>
        <begin position="229"/>
        <end position="381"/>
    </location>
</feature>
<dbReference type="HAMAP" id="MF_00108">
    <property type="entry name" value="IspD"/>
    <property type="match status" value="1"/>
</dbReference>
<comment type="cofactor">
    <cofactor evidence="3 14">
        <name>a divalent metal cation</name>
        <dbReference type="ChEBI" id="CHEBI:60240"/>
    </cofactor>
</comment>
<organism evidence="16 17">
    <name type="scientific">Parvularcula lutaonensis</name>
    <dbReference type="NCBI Taxonomy" id="491923"/>
    <lineage>
        <taxon>Bacteria</taxon>
        <taxon>Pseudomonadati</taxon>
        <taxon>Pseudomonadota</taxon>
        <taxon>Alphaproteobacteria</taxon>
        <taxon>Parvularculales</taxon>
        <taxon>Parvularculaceae</taxon>
        <taxon>Parvularcula</taxon>
    </lineage>
</organism>
<feature type="binding site" evidence="14">
    <location>
        <begin position="359"/>
        <end position="362"/>
    </location>
    <ligand>
        <name>4-CDP-2-C-methyl-D-erythritol 2-phosphate</name>
        <dbReference type="ChEBI" id="CHEBI:57919"/>
    </ligand>
</feature>
<feature type="site" description="Transition state stabilizer" evidence="14">
    <location>
        <position position="15"/>
    </location>
</feature>